<reference evidence="1 2" key="1">
    <citation type="submission" date="2011-02" db="EMBL/GenBank/DDBJ databases">
        <title>The Genome Sequence of Sphaeroforma arctica JP610.</title>
        <authorList>
            <consortium name="The Broad Institute Genome Sequencing Platform"/>
            <person name="Russ C."/>
            <person name="Cuomo C."/>
            <person name="Young S.K."/>
            <person name="Zeng Q."/>
            <person name="Gargeya S."/>
            <person name="Alvarado L."/>
            <person name="Berlin A."/>
            <person name="Chapman S.B."/>
            <person name="Chen Z."/>
            <person name="Freedman E."/>
            <person name="Gellesch M."/>
            <person name="Goldberg J."/>
            <person name="Griggs A."/>
            <person name="Gujja S."/>
            <person name="Heilman E."/>
            <person name="Heiman D."/>
            <person name="Howarth C."/>
            <person name="Mehta T."/>
            <person name="Neiman D."/>
            <person name="Pearson M."/>
            <person name="Roberts A."/>
            <person name="Saif S."/>
            <person name="Shea T."/>
            <person name="Shenoy N."/>
            <person name="Sisk P."/>
            <person name="Stolte C."/>
            <person name="Sykes S."/>
            <person name="White J."/>
            <person name="Yandava C."/>
            <person name="Burger G."/>
            <person name="Gray M.W."/>
            <person name="Holland P.W.H."/>
            <person name="King N."/>
            <person name="Lang F.B.F."/>
            <person name="Roger A.J."/>
            <person name="Ruiz-Trillo I."/>
            <person name="Haas B."/>
            <person name="Nusbaum C."/>
            <person name="Birren B."/>
        </authorList>
    </citation>
    <scope>NUCLEOTIDE SEQUENCE [LARGE SCALE GENOMIC DNA]</scope>
    <source>
        <strain evidence="1 2">JP610</strain>
    </source>
</reference>
<keyword evidence="2" id="KW-1185">Reference proteome</keyword>
<dbReference type="OrthoDB" id="439078at2759"/>
<protein>
    <submittedName>
        <fullName evidence="1">Uncharacterized protein</fullName>
    </submittedName>
</protein>
<name>A0A0L0GA92_9EUKA</name>
<dbReference type="EMBL" id="KQ241676">
    <property type="protein sequence ID" value="KNC85952.1"/>
    <property type="molecule type" value="Genomic_DNA"/>
</dbReference>
<evidence type="ECO:0000313" key="2">
    <source>
        <dbReference type="Proteomes" id="UP000054560"/>
    </source>
</evidence>
<dbReference type="eggNOG" id="ENOG502S86H">
    <property type="taxonomic scope" value="Eukaryota"/>
</dbReference>
<dbReference type="GeneID" id="25902402"/>
<accession>A0A0L0GA92</accession>
<dbReference type="AlphaFoldDB" id="A0A0L0GA92"/>
<organism evidence="1 2">
    <name type="scientific">Sphaeroforma arctica JP610</name>
    <dbReference type="NCBI Taxonomy" id="667725"/>
    <lineage>
        <taxon>Eukaryota</taxon>
        <taxon>Ichthyosporea</taxon>
        <taxon>Ichthyophonida</taxon>
        <taxon>Sphaeroforma</taxon>
    </lineage>
</organism>
<evidence type="ECO:0000313" key="1">
    <source>
        <dbReference type="EMBL" id="KNC85952.1"/>
    </source>
</evidence>
<proteinExistence type="predicted"/>
<dbReference type="RefSeq" id="XP_014159854.1">
    <property type="nucleotide sequence ID" value="XM_014304379.1"/>
</dbReference>
<dbReference type="Proteomes" id="UP000054560">
    <property type="component" value="Unassembled WGS sequence"/>
</dbReference>
<sequence>MSTHILAAGLSAVGTYLLVRTYDYYVVPTLFKRRLLSNAVSANEPSVLAVHPTTVALYRMGGLKVLLDSVDRTGLDEYIVEYIQCEMYARGVVKAYLMREELINYKKVIQHMQIRGENLEVELRQILALYHKERGSGTDAEVKKSIYLHQQLCVLRGCIHILKDVRKFTKKICTIPRYPTKTHKRMFVAGDECVWHIPEHFHTNEMMVHFQQVVDTHNQRMRDTIKEEGWPPTSCTVEGKRHDCRVCKGFFGKAWIHSKVCWKCQDDFRSEGRCPFEKNNPRTICPHTRRCFSCERESCPECQIIRGNGSDVEYFVKEMKPSMVFLDFDQTLASSRGGQIPNENKHGIDKYLGKILLTHSSVWVVTKQNIKHIEHIRAFLAVFGFSGENVVCLGQNKEKLTKADVIQKKISQLPEGSTVLFCDDTVREVCDPALRGNRSIQCILFNSNDYKKKADKWDFASEALLLDNIIDR</sequence>
<gene>
    <name evidence="1" type="ORF">SARC_01898</name>
</gene>